<name>W2KPF5_PHYNI</name>
<dbReference type="SUPFAM" id="SSF52540">
    <property type="entry name" value="P-loop containing nucleoside triphosphate hydrolases"/>
    <property type="match status" value="1"/>
</dbReference>
<reference evidence="2" key="1">
    <citation type="submission" date="2013-11" db="EMBL/GenBank/DDBJ databases">
        <title>The Genome Sequence of Phytophthora parasitica CHvinca01.</title>
        <authorList>
            <consortium name="The Broad Institute Genomics Platform"/>
            <person name="Russ C."/>
            <person name="Tyler B."/>
            <person name="Panabieres F."/>
            <person name="Shan W."/>
            <person name="Tripathy S."/>
            <person name="Grunwald N."/>
            <person name="Machado M."/>
            <person name="Johnson C.S."/>
            <person name="Arredondo F."/>
            <person name="Hong C."/>
            <person name="Coffey M."/>
            <person name="Young S.K."/>
            <person name="Zeng Q."/>
            <person name="Gargeya S."/>
            <person name="Fitzgerald M."/>
            <person name="Abouelleil A."/>
            <person name="Alvarado L."/>
            <person name="Chapman S.B."/>
            <person name="Gainer-Dewar J."/>
            <person name="Goldberg J."/>
            <person name="Griggs A."/>
            <person name="Gujja S."/>
            <person name="Hansen M."/>
            <person name="Howarth C."/>
            <person name="Imamovic A."/>
            <person name="Ireland A."/>
            <person name="Larimer J."/>
            <person name="McCowan C."/>
            <person name="Murphy C."/>
            <person name="Pearson M."/>
            <person name="Poon T.W."/>
            <person name="Priest M."/>
            <person name="Roberts A."/>
            <person name="Saif S."/>
            <person name="Shea T."/>
            <person name="Sykes S."/>
            <person name="Wortman J."/>
            <person name="Nusbaum C."/>
            <person name="Birren B."/>
        </authorList>
    </citation>
    <scope>NUCLEOTIDE SEQUENCE [LARGE SCALE GENOMIC DNA]</scope>
    <source>
        <strain evidence="2">CHvinca01</strain>
    </source>
</reference>
<evidence type="ECO:0000313" key="2">
    <source>
        <dbReference type="EMBL" id="ETL86484.1"/>
    </source>
</evidence>
<organism evidence="2">
    <name type="scientific">Phytophthora nicotianae</name>
    <name type="common">Potato buckeye rot agent</name>
    <name type="synonym">Phytophthora parasitica</name>
    <dbReference type="NCBI Taxonomy" id="4792"/>
    <lineage>
        <taxon>Eukaryota</taxon>
        <taxon>Sar</taxon>
        <taxon>Stramenopiles</taxon>
        <taxon>Oomycota</taxon>
        <taxon>Peronosporomycetes</taxon>
        <taxon>Peronosporales</taxon>
        <taxon>Peronosporaceae</taxon>
        <taxon>Phytophthora</taxon>
    </lineage>
</organism>
<dbReference type="GO" id="GO:0003682">
    <property type="term" value="F:chromatin binding"/>
    <property type="evidence" value="ECO:0007669"/>
    <property type="project" value="TreeGrafter"/>
</dbReference>
<dbReference type="OrthoDB" id="448448at2759"/>
<dbReference type="EMBL" id="KI681255">
    <property type="protein sequence ID" value="ETL86484.1"/>
    <property type="molecule type" value="Genomic_DNA"/>
</dbReference>
<protein>
    <submittedName>
        <fullName evidence="2">Uncharacterized protein</fullName>
    </submittedName>
</protein>
<sequence length="124" mass="13695">GNTPPHSVDHSSEELPILISSQFLKQHNLLEHYCDINGFGCVRLDDSVGGSIRQNAMNRFSQSYAKSLIFMLNAKAGDVGINLIATHTQSSRQRLEHTSVVSFAWNSKGRQNNRGTMVVNVPAE</sequence>
<dbReference type="GO" id="GO:0000785">
    <property type="term" value="C:chromatin"/>
    <property type="evidence" value="ECO:0007669"/>
    <property type="project" value="TreeGrafter"/>
</dbReference>
<dbReference type="GO" id="GO:0003677">
    <property type="term" value="F:DNA binding"/>
    <property type="evidence" value="ECO:0007669"/>
    <property type="project" value="TreeGrafter"/>
</dbReference>
<dbReference type="Proteomes" id="UP000054423">
    <property type="component" value="Unassembled WGS sequence"/>
</dbReference>
<gene>
    <name evidence="2" type="ORF">L917_14084</name>
</gene>
<feature type="non-terminal residue" evidence="2">
    <location>
        <position position="1"/>
    </location>
</feature>
<dbReference type="PANTHER" id="PTHR45623:SF11">
    <property type="entry name" value="KISMET, ISOFORM C"/>
    <property type="match status" value="1"/>
</dbReference>
<dbReference type="AlphaFoldDB" id="W2KPF5"/>
<dbReference type="GO" id="GO:0042393">
    <property type="term" value="F:histone binding"/>
    <property type="evidence" value="ECO:0007669"/>
    <property type="project" value="TreeGrafter"/>
</dbReference>
<keyword evidence="1" id="KW-0539">Nucleus</keyword>
<dbReference type="Gene3D" id="3.40.50.300">
    <property type="entry name" value="P-loop containing nucleotide triphosphate hydrolases"/>
    <property type="match status" value="1"/>
</dbReference>
<accession>W2KPF5</accession>
<evidence type="ECO:0000256" key="1">
    <source>
        <dbReference type="ARBA" id="ARBA00023242"/>
    </source>
</evidence>
<dbReference type="InterPro" id="IPR027417">
    <property type="entry name" value="P-loop_NTPase"/>
</dbReference>
<dbReference type="GO" id="GO:0016887">
    <property type="term" value="F:ATP hydrolysis activity"/>
    <property type="evidence" value="ECO:0007669"/>
    <property type="project" value="TreeGrafter"/>
</dbReference>
<proteinExistence type="predicted"/>
<dbReference type="GO" id="GO:0005634">
    <property type="term" value="C:nucleus"/>
    <property type="evidence" value="ECO:0007669"/>
    <property type="project" value="TreeGrafter"/>
</dbReference>
<dbReference type="GO" id="GO:0140658">
    <property type="term" value="F:ATP-dependent chromatin remodeler activity"/>
    <property type="evidence" value="ECO:0007669"/>
    <property type="project" value="TreeGrafter"/>
</dbReference>
<dbReference type="PANTHER" id="PTHR45623">
    <property type="entry name" value="CHROMODOMAIN-HELICASE-DNA-BINDING PROTEIN 3-RELATED-RELATED"/>
    <property type="match status" value="1"/>
</dbReference>